<proteinExistence type="predicted"/>
<dbReference type="EMBL" id="KN831778">
    <property type="protein sequence ID" value="KIM42249.1"/>
    <property type="molecule type" value="Genomic_DNA"/>
</dbReference>
<feature type="region of interest" description="Disordered" evidence="1">
    <location>
        <begin position="140"/>
        <end position="161"/>
    </location>
</feature>
<reference evidence="2 3" key="1">
    <citation type="submission" date="2014-04" db="EMBL/GenBank/DDBJ databases">
        <authorList>
            <consortium name="DOE Joint Genome Institute"/>
            <person name="Kuo A."/>
            <person name="Gay G."/>
            <person name="Dore J."/>
            <person name="Kohler A."/>
            <person name="Nagy L.G."/>
            <person name="Floudas D."/>
            <person name="Copeland A."/>
            <person name="Barry K.W."/>
            <person name="Cichocki N."/>
            <person name="Veneault-Fourrey C."/>
            <person name="LaButti K."/>
            <person name="Lindquist E.A."/>
            <person name="Lipzen A."/>
            <person name="Lundell T."/>
            <person name="Morin E."/>
            <person name="Murat C."/>
            <person name="Sun H."/>
            <person name="Tunlid A."/>
            <person name="Henrissat B."/>
            <person name="Grigoriev I.V."/>
            <person name="Hibbett D.S."/>
            <person name="Martin F."/>
            <person name="Nordberg H.P."/>
            <person name="Cantor M.N."/>
            <person name="Hua S.X."/>
        </authorList>
    </citation>
    <scope>NUCLEOTIDE SEQUENCE [LARGE SCALE GENOMIC DNA]</scope>
    <source>
        <strain evidence="3">h7</strain>
    </source>
</reference>
<keyword evidence="3" id="KW-1185">Reference proteome</keyword>
<feature type="region of interest" description="Disordered" evidence="1">
    <location>
        <begin position="89"/>
        <end position="108"/>
    </location>
</feature>
<feature type="region of interest" description="Disordered" evidence="1">
    <location>
        <begin position="183"/>
        <end position="210"/>
    </location>
</feature>
<dbReference type="PANTHER" id="PTHR47842">
    <property type="entry name" value="EXPRESSED PROTEIN"/>
    <property type="match status" value="1"/>
</dbReference>
<dbReference type="AlphaFoldDB" id="A0A0C3CDE6"/>
<dbReference type="OrthoDB" id="3248508at2759"/>
<feature type="compositionally biased region" description="Polar residues" evidence="1">
    <location>
        <begin position="185"/>
        <end position="210"/>
    </location>
</feature>
<name>A0A0C3CDE6_HEBCY</name>
<dbReference type="PANTHER" id="PTHR47842:SF3">
    <property type="entry name" value="DUF676 DOMAIN-CONTAINING PROTEIN"/>
    <property type="match status" value="1"/>
</dbReference>
<dbReference type="STRING" id="686832.A0A0C3CDE6"/>
<sequence>MPTLVHLIYIHGFQGNDTTFQSFPKHLQEHIAAQIPEHLDIQIQSSLYPTYKSVKPISNATKNFLEWLTTQPPGPVILMGHSMGGLLAADAATDPSNNPDRHPGGRPKRIVGVVAFDTPYLGMHPHVVISGIASLLPKGDEAEKKGKSESSMNEHPQVNIVDQKVTDDWEAFKKQTHIHARNAPYASSSHTHNSQETLPSIPSSASSFGQSPDSFFDPPPLTFVDRALSFIAARNDDPFAQWLRKHADDPISAAKRWVTERFQFGICMFDPAGLKNRYSRLVNWESEGGLWINYWTTTVPVLHPRAESIEAAEPPKMDQIDNDEALVTNGIIPPPDMDISLTSRPATPSSSKIVSSTNNSPGPPVHTVPTKAEAKASAKERQKEEKARDKEVKEQEKRLRQEEKSREKEVKQQEKQLKQEEKARAKAAKQEEKARKAKTERHFVVLPNGLGGVLGGFEQWENVAIAGVDDEVNAHTGLFIPDHNLDYEALVARVSTRILGWCEKLPKT</sequence>
<dbReference type="HOGENOM" id="CLU_026391_0_0_1"/>
<gene>
    <name evidence="2" type="ORF">M413DRAFT_444684</name>
</gene>
<accession>A0A0C3CDE6</accession>
<feature type="region of interest" description="Disordered" evidence="1">
    <location>
        <begin position="327"/>
        <end position="436"/>
    </location>
</feature>
<organism evidence="2 3">
    <name type="scientific">Hebeloma cylindrosporum</name>
    <dbReference type="NCBI Taxonomy" id="76867"/>
    <lineage>
        <taxon>Eukaryota</taxon>
        <taxon>Fungi</taxon>
        <taxon>Dikarya</taxon>
        <taxon>Basidiomycota</taxon>
        <taxon>Agaricomycotina</taxon>
        <taxon>Agaricomycetes</taxon>
        <taxon>Agaricomycetidae</taxon>
        <taxon>Agaricales</taxon>
        <taxon>Agaricineae</taxon>
        <taxon>Hymenogastraceae</taxon>
        <taxon>Hebeloma</taxon>
    </lineage>
</organism>
<feature type="compositionally biased region" description="Low complexity" evidence="1">
    <location>
        <begin position="347"/>
        <end position="360"/>
    </location>
</feature>
<evidence type="ECO:0000313" key="3">
    <source>
        <dbReference type="Proteomes" id="UP000053424"/>
    </source>
</evidence>
<evidence type="ECO:0000256" key="1">
    <source>
        <dbReference type="SAM" id="MobiDB-lite"/>
    </source>
</evidence>
<dbReference type="InterPro" id="IPR029058">
    <property type="entry name" value="AB_hydrolase_fold"/>
</dbReference>
<evidence type="ECO:0000313" key="2">
    <source>
        <dbReference type="EMBL" id="KIM42249.1"/>
    </source>
</evidence>
<reference evidence="3" key="2">
    <citation type="submission" date="2015-01" db="EMBL/GenBank/DDBJ databases">
        <title>Evolutionary Origins and Diversification of the Mycorrhizal Mutualists.</title>
        <authorList>
            <consortium name="DOE Joint Genome Institute"/>
            <consortium name="Mycorrhizal Genomics Consortium"/>
            <person name="Kohler A."/>
            <person name="Kuo A."/>
            <person name="Nagy L.G."/>
            <person name="Floudas D."/>
            <person name="Copeland A."/>
            <person name="Barry K.W."/>
            <person name="Cichocki N."/>
            <person name="Veneault-Fourrey C."/>
            <person name="LaButti K."/>
            <person name="Lindquist E.A."/>
            <person name="Lipzen A."/>
            <person name="Lundell T."/>
            <person name="Morin E."/>
            <person name="Murat C."/>
            <person name="Riley R."/>
            <person name="Ohm R."/>
            <person name="Sun H."/>
            <person name="Tunlid A."/>
            <person name="Henrissat B."/>
            <person name="Grigoriev I.V."/>
            <person name="Hibbett D.S."/>
            <person name="Martin F."/>
        </authorList>
    </citation>
    <scope>NUCLEOTIDE SEQUENCE [LARGE SCALE GENOMIC DNA]</scope>
    <source>
        <strain evidence="3">h7</strain>
    </source>
</reference>
<protein>
    <submittedName>
        <fullName evidence="2">Uncharacterized protein</fullName>
    </submittedName>
</protein>
<dbReference type="SUPFAM" id="SSF53474">
    <property type="entry name" value="alpha/beta-Hydrolases"/>
    <property type="match status" value="1"/>
</dbReference>
<feature type="compositionally biased region" description="Basic and acidic residues" evidence="1">
    <location>
        <begin position="372"/>
        <end position="434"/>
    </location>
</feature>
<dbReference type="Gene3D" id="3.40.50.1820">
    <property type="entry name" value="alpha/beta hydrolase"/>
    <property type="match status" value="1"/>
</dbReference>
<dbReference type="Proteomes" id="UP000053424">
    <property type="component" value="Unassembled WGS sequence"/>
</dbReference>